<dbReference type="CDD" id="cd04301">
    <property type="entry name" value="NAT_SF"/>
    <property type="match status" value="1"/>
</dbReference>
<dbReference type="SUPFAM" id="SSF55729">
    <property type="entry name" value="Acyl-CoA N-acyltransferases (Nat)"/>
    <property type="match status" value="1"/>
</dbReference>
<dbReference type="EMBL" id="JBHUFV010000021">
    <property type="protein sequence ID" value="MFD1932573.1"/>
    <property type="molecule type" value="Genomic_DNA"/>
</dbReference>
<protein>
    <submittedName>
        <fullName evidence="2">GNAT family N-acetyltransferase</fullName>
    </submittedName>
</protein>
<dbReference type="RefSeq" id="WP_379572634.1">
    <property type="nucleotide sequence ID" value="NZ_JBHUFV010000021.1"/>
</dbReference>
<dbReference type="Proteomes" id="UP001597368">
    <property type="component" value="Unassembled WGS sequence"/>
</dbReference>
<evidence type="ECO:0000313" key="3">
    <source>
        <dbReference type="Proteomes" id="UP001597368"/>
    </source>
</evidence>
<proteinExistence type="predicted"/>
<comment type="caution">
    <text evidence="2">The sequence shown here is derived from an EMBL/GenBank/DDBJ whole genome shotgun (WGS) entry which is preliminary data.</text>
</comment>
<reference evidence="3" key="1">
    <citation type="journal article" date="2019" name="Int. J. Syst. Evol. Microbiol.">
        <title>The Global Catalogue of Microorganisms (GCM) 10K type strain sequencing project: providing services to taxonomists for standard genome sequencing and annotation.</title>
        <authorList>
            <consortium name="The Broad Institute Genomics Platform"/>
            <consortium name="The Broad Institute Genome Sequencing Center for Infectious Disease"/>
            <person name="Wu L."/>
            <person name="Ma J."/>
        </authorList>
    </citation>
    <scope>NUCLEOTIDE SEQUENCE [LARGE SCALE GENOMIC DNA]</scope>
    <source>
        <strain evidence="3">ICMP 6774ER</strain>
    </source>
</reference>
<evidence type="ECO:0000259" key="1">
    <source>
        <dbReference type="PROSITE" id="PS51186"/>
    </source>
</evidence>
<feature type="domain" description="N-acetyltransferase" evidence="1">
    <location>
        <begin position="134"/>
        <end position="273"/>
    </location>
</feature>
<dbReference type="PROSITE" id="PS51186">
    <property type="entry name" value="GNAT"/>
    <property type="match status" value="1"/>
</dbReference>
<dbReference type="Pfam" id="PF00583">
    <property type="entry name" value="Acetyltransf_1"/>
    <property type="match status" value="1"/>
</dbReference>
<organism evidence="2 3">
    <name type="scientific">Nonomuraea mangrovi</name>
    <dbReference type="NCBI Taxonomy" id="2316207"/>
    <lineage>
        <taxon>Bacteria</taxon>
        <taxon>Bacillati</taxon>
        <taxon>Actinomycetota</taxon>
        <taxon>Actinomycetes</taxon>
        <taxon>Streptosporangiales</taxon>
        <taxon>Streptosporangiaceae</taxon>
        <taxon>Nonomuraea</taxon>
    </lineage>
</organism>
<evidence type="ECO:0000313" key="2">
    <source>
        <dbReference type="EMBL" id="MFD1932573.1"/>
    </source>
</evidence>
<gene>
    <name evidence="2" type="ORF">ACFSKW_13905</name>
</gene>
<name>A0ABW4SSP4_9ACTN</name>
<dbReference type="Gene3D" id="3.40.630.30">
    <property type="match status" value="1"/>
</dbReference>
<dbReference type="InterPro" id="IPR000182">
    <property type="entry name" value="GNAT_dom"/>
</dbReference>
<dbReference type="InterPro" id="IPR016181">
    <property type="entry name" value="Acyl_CoA_acyltransferase"/>
</dbReference>
<sequence length="273" mass="29099">MWTFSPDAAEFAAHAEAFLGTDPAANTVPLTVLAGLRDGMPGDDASFGWWSEDGEVKGAVFRTPPRPFYLAPMPIAAVRPLVDELRVRGVGTPEISGPVDVVDAFIAAAGATPSRRRPERLYRLGTLEAPAVAGKGRRATMGDFPLVMNWFDAFATEVGLHGDGDTAELAQRRIARGDIILWVDGDVPVALAGISPEAAGMCRIGPVYTPPSSRRRGYGAAVTAYASRLALAERCTMTVLFTDLNNPTSNAIYQSIGYQPVSDYAHVVLEPVP</sequence>
<keyword evidence="3" id="KW-1185">Reference proteome</keyword>
<accession>A0ABW4SSP4</accession>